<keyword evidence="2" id="KW-0472">Membrane</keyword>
<dbReference type="AlphaFoldDB" id="A0A1F6EMQ1"/>
<gene>
    <name evidence="3" type="ORF">A3A34_03845</name>
</gene>
<evidence type="ECO:0000256" key="2">
    <source>
        <dbReference type="SAM" id="Phobius"/>
    </source>
</evidence>
<evidence type="ECO:0000256" key="1">
    <source>
        <dbReference type="SAM" id="MobiDB-lite"/>
    </source>
</evidence>
<dbReference type="EMBL" id="MFLU01000010">
    <property type="protein sequence ID" value="OGG74923.1"/>
    <property type="molecule type" value="Genomic_DNA"/>
</dbReference>
<name>A0A1F6EMQ1_9BACT</name>
<sequence length="69" mass="7565">MQKCKKPHDFYGELGEDPDHKPGDSGEQKKDDARCVSICAAKIFGIGFLILILLVGLASVIYIASQHTF</sequence>
<organism evidence="3 4">
    <name type="scientific">Candidatus Kaiserbacteria bacterium RIFCSPLOWO2_01_FULL_50_24</name>
    <dbReference type="NCBI Taxonomy" id="1798507"/>
    <lineage>
        <taxon>Bacteria</taxon>
        <taxon>Candidatus Kaiseribacteriota</taxon>
    </lineage>
</organism>
<proteinExistence type="predicted"/>
<feature type="compositionally biased region" description="Basic and acidic residues" evidence="1">
    <location>
        <begin position="7"/>
        <end position="30"/>
    </location>
</feature>
<accession>A0A1F6EMQ1</accession>
<feature type="region of interest" description="Disordered" evidence="1">
    <location>
        <begin position="1"/>
        <end position="30"/>
    </location>
</feature>
<evidence type="ECO:0000313" key="3">
    <source>
        <dbReference type="EMBL" id="OGG74923.1"/>
    </source>
</evidence>
<dbReference type="Proteomes" id="UP000178587">
    <property type="component" value="Unassembled WGS sequence"/>
</dbReference>
<keyword evidence="2" id="KW-0812">Transmembrane</keyword>
<protein>
    <submittedName>
        <fullName evidence="3">Uncharacterized protein</fullName>
    </submittedName>
</protein>
<evidence type="ECO:0000313" key="4">
    <source>
        <dbReference type="Proteomes" id="UP000178587"/>
    </source>
</evidence>
<feature type="transmembrane region" description="Helical" evidence="2">
    <location>
        <begin position="43"/>
        <end position="64"/>
    </location>
</feature>
<comment type="caution">
    <text evidence="3">The sequence shown here is derived from an EMBL/GenBank/DDBJ whole genome shotgun (WGS) entry which is preliminary data.</text>
</comment>
<keyword evidence="2" id="KW-1133">Transmembrane helix</keyword>
<reference evidence="3 4" key="1">
    <citation type="journal article" date="2016" name="Nat. Commun.">
        <title>Thousands of microbial genomes shed light on interconnected biogeochemical processes in an aquifer system.</title>
        <authorList>
            <person name="Anantharaman K."/>
            <person name="Brown C.T."/>
            <person name="Hug L.A."/>
            <person name="Sharon I."/>
            <person name="Castelle C.J."/>
            <person name="Probst A.J."/>
            <person name="Thomas B.C."/>
            <person name="Singh A."/>
            <person name="Wilkins M.J."/>
            <person name="Karaoz U."/>
            <person name="Brodie E.L."/>
            <person name="Williams K.H."/>
            <person name="Hubbard S.S."/>
            <person name="Banfield J.F."/>
        </authorList>
    </citation>
    <scope>NUCLEOTIDE SEQUENCE [LARGE SCALE GENOMIC DNA]</scope>
</reference>